<proteinExistence type="inferred from homology"/>
<keyword evidence="2 3" id="KW-0663">Pyridoxal phosphate</keyword>
<dbReference type="Pfam" id="PF00202">
    <property type="entry name" value="Aminotran_3"/>
    <property type="match status" value="1"/>
</dbReference>
<dbReference type="InterPro" id="IPR015421">
    <property type="entry name" value="PyrdxlP-dep_Trfase_major"/>
</dbReference>
<dbReference type="KEGG" id="pabs:JIR001_18740"/>
<dbReference type="GO" id="GO:0008483">
    <property type="term" value="F:transaminase activity"/>
    <property type="evidence" value="ECO:0007669"/>
    <property type="project" value="InterPro"/>
</dbReference>
<dbReference type="Gene3D" id="3.90.1150.10">
    <property type="entry name" value="Aspartate Aminotransferase, domain 1"/>
    <property type="match status" value="1"/>
</dbReference>
<dbReference type="PROSITE" id="PS00600">
    <property type="entry name" value="AA_TRANSFER_CLASS_3"/>
    <property type="match status" value="1"/>
</dbReference>
<dbReference type="Gene3D" id="3.40.640.10">
    <property type="entry name" value="Type I PLP-dependent aspartate aminotransferase-like (Major domain)"/>
    <property type="match status" value="1"/>
</dbReference>
<comment type="cofactor">
    <cofactor evidence="1">
        <name>pyridoxal 5'-phosphate</name>
        <dbReference type="ChEBI" id="CHEBI:597326"/>
    </cofactor>
</comment>
<dbReference type="SUPFAM" id="SSF53383">
    <property type="entry name" value="PLP-dependent transferases"/>
    <property type="match status" value="1"/>
</dbReference>
<dbReference type="InterPro" id="IPR049704">
    <property type="entry name" value="Aminotrans_3_PPA_site"/>
</dbReference>
<comment type="similarity">
    <text evidence="3">Belongs to the class-III pyridoxal-phosphate-dependent aminotransferase family.</text>
</comment>
<organism evidence="4 5">
    <name type="scientific">Polycladomyces abyssicola</name>
    <dbReference type="NCBI Taxonomy" id="1125966"/>
    <lineage>
        <taxon>Bacteria</taxon>
        <taxon>Bacillati</taxon>
        <taxon>Bacillota</taxon>
        <taxon>Bacilli</taxon>
        <taxon>Bacillales</taxon>
        <taxon>Thermoactinomycetaceae</taxon>
        <taxon>Polycladomyces</taxon>
    </lineage>
</organism>
<dbReference type="InterPro" id="IPR005814">
    <property type="entry name" value="Aminotrans_3"/>
</dbReference>
<keyword evidence="5" id="KW-1185">Reference proteome</keyword>
<dbReference type="EMBL" id="AP024601">
    <property type="protein sequence ID" value="BCU82091.1"/>
    <property type="molecule type" value="Genomic_DNA"/>
</dbReference>
<evidence type="ECO:0000256" key="1">
    <source>
        <dbReference type="ARBA" id="ARBA00001933"/>
    </source>
</evidence>
<reference evidence="4" key="2">
    <citation type="journal article" date="2021" name="Microbiol. Resour. Announc.">
        <title>Complete Genome Sequence of Polycladomyces abyssicola JIR-001T, Isolated from Hemipelagic Sediment in Deep Seawater.</title>
        <authorList>
            <person name="Tsubouchi T."/>
            <person name="Kaneko Y."/>
        </authorList>
    </citation>
    <scope>NUCLEOTIDE SEQUENCE</scope>
    <source>
        <strain evidence="4">JIR-001</strain>
    </source>
</reference>
<dbReference type="PANTHER" id="PTHR43713">
    <property type="entry name" value="GLUTAMATE-1-SEMIALDEHYDE 2,1-AMINOMUTASE"/>
    <property type="match status" value="1"/>
</dbReference>
<dbReference type="InterPro" id="IPR015422">
    <property type="entry name" value="PyrdxlP-dep_Trfase_small"/>
</dbReference>
<dbReference type="NCBIfam" id="NF000818">
    <property type="entry name" value="PRK00062.1"/>
    <property type="match status" value="1"/>
</dbReference>
<dbReference type="AlphaFoldDB" id="A0A8D5UER0"/>
<dbReference type="PANTHER" id="PTHR43713:SF3">
    <property type="entry name" value="GLUTAMATE-1-SEMIALDEHYDE 2,1-AMINOMUTASE 1, CHLOROPLASTIC-RELATED"/>
    <property type="match status" value="1"/>
</dbReference>
<dbReference type="CDD" id="cd00610">
    <property type="entry name" value="OAT_like"/>
    <property type="match status" value="1"/>
</dbReference>
<evidence type="ECO:0000256" key="3">
    <source>
        <dbReference type="RuleBase" id="RU003560"/>
    </source>
</evidence>
<protein>
    <submittedName>
        <fullName evidence="4">Glutamate-1-semialdehyde 2,1-aminomutase</fullName>
    </submittedName>
</protein>
<evidence type="ECO:0000256" key="2">
    <source>
        <dbReference type="ARBA" id="ARBA00022898"/>
    </source>
</evidence>
<dbReference type="InterPro" id="IPR015424">
    <property type="entry name" value="PyrdxlP-dep_Trfase"/>
</dbReference>
<name>A0A8D5UER0_9BACL</name>
<dbReference type="GO" id="GO:0030170">
    <property type="term" value="F:pyridoxal phosphate binding"/>
    <property type="evidence" value="ECO:0007669"/>
    <property type="project" value="InterPro"/>
</dbReference>
<accession>A0A8D5UER0</accession>
<sequence length="456" mass="50532">MENGSFLHKTAARSAQMYREAARWIPGGVTANIKYFTPYPIFMDSASGAYLYDVDGNQYIDYNLCYGALILGHGDQRIIAAINETFSHIGTTIFGTPHRLEAEMARVLVDLYPGIEKVRFTNSGLEATLLAIRLAMAWTGRKKLAKFEGHYHGSYDQVLISVTPQKRNLRRHPVKTSDSLGLPEYYAENTVVLPFNEWDQTEEILHQHRHEIAAVIMEPIQGGFIPPDETFLKRLRELTQQYGIVLIFDEVKTGFRTGLSGAQGIYGVVPDLTALGKVLGGGFPVGAVGGRVEMMELCSPASGVDILTTEQQPPSFGQDQPLFHSGTYNGHPIVLTAGLATIQVLRESGVYPQLEANTTQLRNGMEEILSRYGIASQTVGIGSIFNLVLADLPVRRIQDVLESNLSLRRNLDTHLLNQGVFIKPLNRFSLSTAHSAEVIDETLERFELAVKSLVRK</sequence>
<dbReference type="Proteomes" id="UP000677436">
    <property type="component" value="Chromosome"/>
</dbReference>
<evidence type="ECO:0000313" key="4">
    <source>
        <dbReference type="EMBL" id="BCU82091.1"/>
    </source>
</evidence>
<evidence type="ECO:0000313" key="5">
    <source>
        <dbReference type="Proteomes" id="UP000677436"/>
    </source>
</evidence>
<gene>
    <name evidence="4" type="primary">hemL</name>
    <name evidence="4" type="ORF">JIR001_18740</name>
</gene>
<reference evidence="4" key="1">
    <citation type="journal article" date="2013" name="Int. J. Syst. Evol. Microbiol.">
        <title>Polycladomyces abyssicola gen. nov., sp. nov., a thermophilic filamentous bacterium isolated from hemipelagic sediment.</title>
        <authorList>
            <person name="Tsubouchi T."/>
            <person name="Shimane Y."/>
            <person name="Mori K."/>
            <person name="Usui K."/>
            <person name="Hiraki T."/>
            <person name="Tame A."/>
            <person name="Uematsu K."/>
            <person name="Maruyama T."/>
            <person name="Hatada Y."/>
        </authorList>
    </citation>
    <scope>NUCLEOTIDE SEQUENCE</scope>
    <source>
        <strain evidence="4">JIR-001</strain>
    </source>
</reference>
<dbReference type="RefSeq" id="WP_338048293.1">
    <property type="nucleotide sequence ID" value="NZ_AP024601.1"/>
</dbReference>